<feature type="signal peptide" evidence="1">
    <location>
        <begin position="1"/>
        <end position="30"/>
    </location>
</feature>
<dbReference type="HOGENOM" id="CLU_2860163_0_0_3"/>
<proteinExistence type="predicted"/>
<evidence type="ECO:0000313" key="3">
    <source>
        <dbReference type="Proteomes" id="UP000010472"/>
    </source>
</evidence>
<name>K9VV31_9CYAN</name>
<keyword evidence="3" id="KW-1185">Reference proteome</keyword>
<evidence type="ECO:0000313" key="2">
    <source>
        <dbReference type="EMBL" id="AFZ11419.1"/>
    </source>
</evidence>
<organism evidence="2 3">
    <name type="scientific">Crinalium epipsammum PCC 9333</name>
    <dbReference type="NCBI Taxonomy" id="1173022"/>
    <lineage>
        <taxon>Bacteria</taxon>
        <taxon>Bacillati</taxon>
        <taxon>Cyanobacteriota</taxon>
        <taxon>Cyanophyceae</taxon>
        <taxon>Gomontiellales</taxon>
        <taxon>Gomontiellaceae</taxon>
        <taxon>Crinalium</taxon>
    </lineage>
</organism>
<gene>
    <name evidence="2" type="ORF">Cri9333_0451</name>
</gene>
<accession>K9VV31</accession>
<dbReference type="Proteomes" id="UP000010472">
    <property type="component" value="Chromosome"/>
</dbReference>
<dbReference type="KEGG" id="cep:Cri9333_0451"/>
<evidence type="ECO:0000256" key="1">
    <source>
        <dbReference type="SAM" id="SignalP"/>
    </source>
</evidence>
<sequence>MSIYNATRLKVTFSLITLTSVAALTPTAYAGLPGGATQNILNRASLDTQTRKLQHKVHHYLLQQ</sequence>
<dbReference type="EMBL" id="CP003620">
    <property type="protein sequence ID" value="AFZ11419.1"/>
    <property type="molecule type" value="Genomic_DNA"/>
</dbReference>
<keyword evidence="1" id="KW-0732">Signal</keyword>
<protein>
    <submittedName>
        <fullName evidence="2">Uncharacterized protein</fullName>
    </submittedName>
</protein>
<feature type="chain" id="PRO_5003936973" evidence="1">
    <location>
        <begin position="31"/>
        <end position="64"/>
    </location>
</feature>
<reference evidence="2 3" key="1">
    <citation type="submission" date="2012-06" db="EMBL/GenBank/DDBJ databases">
        <title>Finished chromosome of genome of Crinalium epipsammum PCC 9333.</title>
        <authorList>
            <consortium name="US DOE Joint Genome Institute"/>
            <person name="Gugger M."/>
            <person name="Coursin T."/>
            <person name="Rippka R."/>
            <person name="Tandeau De Marsac N."/>
            <person name="Huntemann M."/>
            <person name="Wei C.-L."/>
            <person name="Han J."/>
            <person name="Detter J.C."/>
            <person name="Han C."/>
            <person name="Tapia R."/>
            <person name="Davenport K."/>
            <person name="Daligault H."/>
            <person name="Erkkila T."/>
            <person name="Gu W."/>
            <person name="Munk A.C.C."/>
            <person name="Teshima H."/>
            <person name="Xu Y."/>
            <person name="Chain P."/>
            <person name="Chen A."/>
            <person name="Krypides N."/>
            <person name="Mavromatis K."/>
            <person name="Markowitz V."/>
            <person name="Szeto E."/>
            <person name="Ivanova N."/>
            <person name="Mikhailova N."/>
            <person name="Ovchinnikova G."/>
            <person name="Pagani I."/>
            <person name="Pati A."/>
            <person name="Goodwin L."/>
            <person name="Peters L."/>
            <person name="Pitluck S."/>
            <person name="Woyke T."/>
            <person name="Kerfeld C."/>
        </authorList>
    </citation>
    <scope>NUCLEOTIDE SEQUENCE [LARGE SCALE GENOMIC DNA]</scope>
    <source>
        <strain evidence="2 3">PCC 9333</strain>
    </source>
</reference>
<dbReference type="AlphaFoldDB" id="K9VV31"/>